<evidence type="ECO:0000259" key="10">
    <source>
        <dbReference type="Pfam" id="PF12806"/>
    </source>
</evidence>
<dbReference type="InterPro" id="IPR013786">
    <property type="entry name" value="AcylCoA_DH/ox_N"/>
</dbReference>
<dbReference type="InterPro" id="IPR036250">
    <property type="entry name" value="AcylCo_DH-like_C"/>
</dbReference>
<dbReference type="InterPro" id="IPR037069">
    <property type="entry name" value="AcylCoA_DH/ox_N_sf"/>
</dbReference>
<dbReference type="VEuPathDB" id="TriTrypDB:BSAL_04160"/>
<evidence type="ECO:0000259" key="8">
    <source>
        <dbReference type="Pfam" id="PF02770"/>
    </source>
</evidence>
<keyword evidence="5" id="KW-0560">Oxidoreductase</keyword>
<name>A0A0S4IUT5_BODSA</name>
<dbReference type="Proteomes" id="UP000051952">
    <property type="component" value="Unassembled WGS sequence"/>
</dbReference>
<reference evidence="12" key="1">
    <citation type="submission" date="2015-09" db="EMBL/GenBank/DDBJ databases">
        <authorList>
            <consortium name="Pathogen Informatics"/>
        </authorList>
    </citation>
    <scope>NUCLEOTIDE SEQUENCE [LARGE SCALE GENOMIC DNA]</scope>
    <source>
        <strain evidence="12">Lake Konstanz</strain>
    </source>
</reference>
<keyword evidence="12" id="KW-1185">Reference proteome</keyword>
<keyword evidence="6" id="KW-0812">Transmembrane</keyword>
<evidence type="ECO:0000256" key="4">
    <source>
        <dbReference type="ARBA" id="ARBA00022827"/>
    </source>
</evidence>
<dbReference type="Pfam" id="PF02770">
    <property type="entry name" value="Acyl-CoA_dh_M"/>
    <property type="match status" value="1"/>
</dbReference>
<keyword evidence="6" id="KW-0472">Membrane</keyword>
<feature type="domain" description="Acyl-CoA dehydrogenase/oxidase N-terminal" evidence="9">
    <location>
        <begin position="205"/>
        <end position="282"/>
    </location>
</feature>
<comment type="similarity">
    <text evidence="2">Belongs to the acyl-CoA dehydrogenase family.</text>
</comment>
<dbReference type="FunFam" id="2.40.110.10:FF:000031">
    <property type="entry name" value="Acyl-CoA dehydrogenase, putative"/>
    <property type="match status" value="1"/>
</dbReference>
<proteinExistence type="inferred from homology"/>
<gene>
    <name evidence="11" type="ORF">BSAL_04160</name>
</gene>
<dbReference type="PANTHER" id="PTHR42803">
    <property type="entry name" value="ACYL-COA DEHYDROGENASE"/>
    <property type="match status" value="1"/>
</dbReference>
<dbReference type="OMA" id="DNRINMI"/>
<keyword evidence="6" id="KW-1133">Transmembrane helix</keyword>
<feature type="domain" description="Acyl-CoA oxidase/dehydrogenase middle" evidence="8">
    <location>
        <begin position="288"/>
        <end position="397"/>
    </location>
</feature>
<evidence type="ECO:0000256" key="3">
    <source>
        <dbReference type="ARBA" id="ARBA00022630"/>
    </source>
</evidence>
<dbReference type="InterPro" id="IPR009100">
    <property type="entry name" value="AcylCoA_DH/oxidase_NM_dom_sf"/>
</dbReference>
<dbReference type="GO" id="GO:0050660">
    <property type="term" value="F:flavin adenine dinucleotide binding"/>
    <property type="evidence" value="ECO:0007669"/>
    <property type="project" value="InterPro"/>
</dbReference>
<evidence type="ECO:0000256" key="5">
    <source>
        <dbReference type="ARBA" id="ARBA00023002"/>
    </source>
</evidence>
<evidence type="ECO:0000256" key="2">
    <source>
        <dbReference type="ARBA" id="ARBA00009347"/>
    </source>
</evidence>
<dbReference type="SUPFAM" id="SSF56645">
    <property type="entry name" value="Acyl-CoA dehydrogenase NM domain-like"/>
    <property type="match status" value="1"/>
</dbReference>
<dbReference type="InterPro" id="IPR046373">
    <property type="entry name" value="Acyl-CoA_Oxase/DH_mid-dom_sf"/>
</dbReference>
<evidence type="ECO:0000259" key="7">
    <source>
        <dbReference type="Pfam" id="PF00441"/>
    </source>
</evidence>
<dbReference type="SUPFAM" id="SSF47203">
    <property type="entry name" value="Acyl-CoA dehydrogenase C-terminal domain-like"/>
    <property type="match status" value="1"/>
</dbReference>
<protein>
    <submittedName>
        <fullName evidence="11">Acyl-CoA dehydrogenase, putative</fullName>
    </submittedName>
</protein>
<dbReference type="GO" id="GO:0016627">
    <property type="term" value="F:oxidoreductase activity, acting on the CH-CH group of donors"/>
    <property type="evidence" value="ECO:0007669"/>
    <property type="project" value="InterPro"/>
</dbReference>
<dbReference type="AlphaFoldDB" id="A0A0S4IUT5"/>
<dbReference type="PANTHER" id="PTHR42803:SF1">
    <property type="entry name" value="BROAD-SPECIFICITY LINEAR ACYL-COA DEHYDROGENASE FADE5"/>
    <property type="match status" value="1"/>
</dbReference>
<evidence type="ECO:0000313" key="11">
    <source>
        <dbReference type="EMBL" id="CUF95147.1"/>
    </source>
</evidence>
<dbReference type="Gene3D" id="1.20.140.10">
    <property type="entry name" value="Butyryl-CoA Dehydrogenase, subunit A, domain 3"/>
    <property type="match status" value="1"/>
</dbReference>
<dbReference type="InterPro" id="IPR025878">
    <property type="entry name" value="Acyl-CoA_dh-like_C_dom"/>
</dbReference>
<dbReference type="Pfam" id="PF00441">
    <property type="entry name" value="Acyl-CoA_dh_1"/>
    <property type="match status" value="1"/>
</dbReference>
<sequence length="725" mass="79987">MSIISLLLPQFAAAVLCVCVLSFLCSFFIYPPLNTHTLLTSEIFLSQTKQMKMRSAVVALSQKKNKHTHRCFDFFLSPHLPEIQHERNQKRPFSCKLFRMMRRVGLSSVHQAARWTGASVVASRLLSFNPRLREYQFLFDDVFEMYKHYEKLGVAETANKELCETLFEECSKLCTGVLFPLYESGDAEGCKLLPDTTVTTPKGFKEAYQAIVEGGWTGISHPEKFGGQGLPQSVGFVSREMMATANWSLLMYPGLSAGAANTLLAWGSDSQKETYLTKLVSGVWAGTMCLTEPQCGTDLGQVKTKAEPVGDGTYKITGTKIFISSGDHDLTENIVHIVLARLPDSPPGTKGISLFLVPRNLIKEDGSLTKEKNAVCSGLEVKMGIKASATCQMSFDNSIGYIIGGPNEGMKEMFTFMNAARLGTAIQGVAHSELAFQNALKYARERGSMRALSGTKEADKVADSIIHHPNVRHNILYAKAIAEGGRAMCTDIARLLDLYETATDAKKRKAIDEEIGFYTPIAKACLTEWGLEAASCGVQVFGGHGFIKGNGMEQILRDARISTLYEGTTGVQALDLIGRKVLKSKTGEPARFGARLNGLCKENFFASGSLGSHSRKLWMMQKQWRVATARIGVNAMSDMENVGASSQDFLMYSGYLVLGYYWLRMASVAQKKIAAGKDKDGFYQTKLDTCNFFFTRVIPRSTTHLEIMTQTAETLMKPNPANWDI</sequence>
<comment type="cofactor">
    <cofactor evidence="1">
        <name>FAD</name>
        <dbReference type="ChEBI" id="CHEBI:57692"/>
    </cofactor>
</comment>
<feature type="transmembrane region" description="Helical" evidence="6">
    <location>
        <begin position="7"/>
        <end position="30"/>
    </location>
</feature>
<evidence type="ECO:0000259" key="9">
    <source>
        <dbReference type="Pfam" id="PF02771"/>
    </source>
</evidence>
<evidence type="ECO:0000256" key="6">
    <source>
        <dbReference type="SAM" id="Phobius"/>
    </source>
</evidence>
<accession>A0A0S4IUT5</accession>
<organism evidence="11 12">
    <name type="scientific">Bodo saltans</name>
    <name type="common">Flagellated protozoan</name>
    <dbReference type="NCBI Taxonomy" id="75058"/>
    <lineage>
        <taxon>Eukaryota</taxon>
        <taxon>Discoba</taxon>
        <taxon>Euglenozoa</taxon>
        <taxon>Kinetoplastea</taxon>
        <taxon>Metakinetoplastina</taxon>
        <taxon>Eubodonida</taxon>
        <taxon>Bodonidae</taxon>
        <taxon>Bodo</taxon>
    </lineage>
</organism>
<dbReference type="EMBL" id="CYKH01000459">
    <property type="protein sequence ID" value="CUF95147.1"/>
    <property type="molecule type" value="Genomic_DNA"/>
</dbReference>
<dbReference type="InterPro" id="IPR009075">
    <property type="entry name" value="AcylCo_DH/oxidase_C"/>
</dbReference>
<dbReference type="FunFam" id="1.10.540.10:FF:000080">
    <property type="entry name" value="Probable acyl-coA dehydrogenase"/>
    <property type="match status" value="1"/>
</dbReference>
<dbReference type="InterPro" id="IPR052166">
    <property type="entry name" value="Diverse_Acyl-CoA_DH"/>
</dbReference>
<dbReference type="Gene3D" id="2.40.110.10">
    <property type="entry name" value="Butyryl-CoA Dehydrogenase, subunit A, domain 2"/>
    <property type="match status" value="1"/>
</dbReference>
<evidence type="ECO:0000256" key="1">
    <source>
        <dbReference type="ARBA" id="ARBA00001974"/>
    </source>
</evidence>
<dbReference type="InterPro" id="IPR006091">
    <property type="entry name" value="Acyl-CoA_Oxase/DH_mid-dom"/>
</dbReference>
<keyword evidence="4" id="KW-0274">FAD</keyword>
<evidence type="ECO:0000313" key="12">
    <source>
        <dbReference type="Proteomes" id="UP000051952"/>
    </source>
</evidence>
<dbReference type="OrthoDB" id="10251155at2759"/>
<dbReference type="Pfam" id="PF02771">
    <property type="entry name" value="Acyl-CoA_dh_N"/>
    <property type="match status" value="1"/>
</dbReference>
<dbReference type="Gene3D" id="1.10.540.10">
    <property type="entry name" value="Acyl-CoA dehydrogenase/oxidase, N-terminal domain"/>
    <property type="match status" value="1"/>
</dbReference>
<feature type="domain" description="Acyl-CoA dehydrogenase/oxidase C-terminal" evidence="7">
    <location>
        <begin position="407"/>
        <end position="579"/>
    </location>
</feature>
<keyword evidence="3" id="KW-0285">Flavoprotein</keyword>
<feature type="domain" description="Acetyl-CoA dehydrogenase-like C-terminal" evidence="10">
    <location>
        <begin position="604"/>
        <end position="717"/>
    </location>
</feature>
<dbReference type="Pfam" id="PF12806">
    <property type="entry name" value="Acyl-CoA_dh_C"/>
    <property type="match status" value="1"/>
</dbReference>